<dbReference type="Gene3D" id="3.30.420.10">
    <property type="entry name" value="Ribonuclease H-like superfamily/Ribonuclease H"/>
    <property type="match status" value="1"/>
</dbReference>
<proteinExistence type="predicted"/>
<sequence>MIIDGKRYLYPNLNNKKYLIKICKSIEDNEAMVSYLDKIVNDVVVSIDFEFNRSIDNTHREIALMQMNLDLEEDRNHIYLFYPPILNKNQLSKLKNFFFRKNIKKVIHGGESLDIPYLFKNIFVNTNEQLLFINNLYDTKYLCEYYNISNNKIDFKCKIYYLLKQMNVITNEQMEFLLKNEELMGPIYNIRIDINNLKKELILYSAFDVLFLNNLLQKFPKQNIYLNLIPNIVNIHFILKQTTFFSEYNELLNQFNINYIIYKGNKKVLVNIFKEILKKIESNLLILNNLSNINYIKKFFTNITKNIVYLNILKRYTIYVKTDIINIKELYAYSFYINKYINIKYFNSLSVFLVELNDFTNNLLNNIYI</sequence>
<evidence type="ECO:0000313" key="2">
    <source>
        <dbReference type="EMBL" id="QFG74643.1"/>
    </source>
</evidence>
<organism evidence="2">
    <name type="scientific">Megaviridae environmental sample</name>
    <dbReference type="NCBI Taxonomy" id="1737588"/>
    <lineage>
        <taxon>Viruses</taxon>
        <taxon>Varidnaviria</taxon>
        <taxon>Bamfordvirae</taxon>
        <taxon>Nucleocytoviricota</taxon>
        <taxon>Megaviricetes</taxon>
        <taxon>Imitervirales</taxon>
        <taxon>Mimiviridae</taxon>
        <taxon>environmental samples</taxon>
    </lineage>
</organism>
<dbReference type="GO" id="GO:0008408">
    <property type="term" value="F:3'-5' exonuclease activity"/>
    <property type="evidence" value="ECO:0007669"/>
    <property type="project" value="InterPro"/>
</dbReference>
<evidence type="ECO:0000259" key="1">
    <source>
        <dbReference type="Pfam" id="PF01612"/>
    </source>
</evidence>
<dbReference type="GO" id="GO:0006139">
    <property type="term" value="P:nucleobase-containing compound metabolic process"/>
    <property type="evidence" value="ECO:0007669"/>
    <property type="project" value="InterPro"/>
</dbReference>
<dbReference type="InterPro" id="IPR002562">
    <property type="entry name" value="3'-5'_exonuclease_dom"/>
</dbReference>
<dbReference type="InterPro" id="IPR012337">
    <property type="entry name" value="RNaseH-like_sf"/>
</dbReference>
<dbReference type="InterPro" id="IPR036397">
    <property type="entry name" value="RNaseH_sf"/>
</dbReference>
<reference evidence="2" key="1">
    <citation type="journal article" date="2019" name="Philos. Trans. R. Soc. Lond., B, Biol. Sci.">
        <title>Targeted metagenomic recovery of four divergent viruses reveals shared and distinctive characteristics of giant viruses of marine eukaryotes.</title>
        <authorList>
            <person name="Needham D.M."/>
            <person name="Poirier C."/>
            <person name="Hehenberger E."/>
            <person name="Jimenez V."/>
            <person name="Swalwell J.E."/>
            <person name="Santoro A.E."/>
            <person name="Worden A.Z."/>
        </authorList>
    </citation>
    <scope>NUCLEOTIDE SEQUENCE</scope>
    <source>
        <strain evidence="2">MPacV-611</strain>
    </source>
</reference>
<dbReference type="Pfam" id="PF01612">
    <property type="entry name" value="DNA_pol_A_exo1"/>
    <property type="match status" value="1"/>
</dbReference>
<dbReference type="GO" id="GO:0003676">
    <property type="term" value="F:nucleic acid binding"/>
    <property type="evidence" value="ECO:0007669"/>
    <property type="project" value="InterPro"/>
</dbReference>
<name>A0A5J6VL28_9VIRU</name>
<dbReference type="SUPFAM" id="SSF53098">
    <property type="entry name" value="Ribonuclease H-like"/>
    <property type="match status" value="1"/>
</dbReference>
<accession>A0A5J6VL28</accession>
<protein>
    <recommendedName>
        <fullName evidence="1">3'-5' exonuclease domain-containing protein</fullName>
    </recommendedName>
</protein>
<dbReference type="EMBL" id="MN448289">
    <property type="protein sequence ID" value="QFG74643.1"/>
    <property type="molecule type" value="Genomic_DNA"/>
</dbReference>
<feature type="domain" description="3'-5' exonuclease" evidence="1">
    <location>
        <begin position="25"/>
        <end position="221"/>
    </location>
</feature>